<dbReference type="AlphaFoldDB" id="A0A0R2H289"/>
<dbReference type="InterPro" id="IPR003838">
    <property type="entry name" value="ABC3_permease_C"/>
</dbReference>
<comment type="function">
    <text evidence="10">Part of the ABC transporter complex hrt involved in hemin import. Responsible for the translocation of the substrate across the membrane.</text>
</comment>
<sequence length="353" mass="38889">MFLAWHEMKYEKLRYGLIITVIGLIAFLIFIISSLALGLAHQNTAAIDSWHTKSTLMNKDANGNMGQSVMTESELAAQTQNKQTAVVGITPTNISKTHKSDHDAVQFIGINSDEYIAQNLKLSKGHQPKHQNEVIISDKLSQYKVNDKIRIGLDDTEYTVSGVTPDALYNMAPVVYGNLKNWSPIKGINPTFKASGLISKSSASLQTNDKRLKVYDRQSYLDNLPGYTAQKMTFIFMIVFLILISLIVVTIFLYILTIQKLPNLAVLRAQGIPNRYLVQNTFNETLLIMILAIGFGAVLTAVSAFFMPNSVPVYFDLPLMLGVAGGILGTGLLGSFIPMWVITKIDPVTVIGG</sequence>
<dbReference type="PANTHER" id="PTHR43738">
    <property type="entry name" value="ABC TRANSPORTER, MEMBRANE PROTEIN"/>
    <property type="match status" value="1"/>
</dbReference>
<dbReference type="Pfam" id="PF02687">
    <property type="entry name" value="FtsX"/>
    <property type="match status" value="1"/>
</dbReference>
<organism evidence="13 14">
    <name type="scientific">Weissella viridescens</name>
    <name type="common">Lactobacillus viridescens</name>
    <dbReference type="NCBI Taxonomy" id="1629"/>
    <lineage>
        <taxon>Bacteria</taxon>
        <taxon>Bacillati</taxon>
        <taxon>Bacillota</taxon>
        <taxon>Bacilli</taxon>
        <taxon>Lactobacillales</taxon>
        <taxon>Lactobacillaceae</taxon>
        <taxon>Weissella</taxon>
    </lineage>
</organism>
<evidence type="ECO:0000259" key="11">
    <source>
        <dbReference type="Pfam" id="PF02687"/>
    </source>
</evidence>
<keyword evidence="8" id="KW-1133">Transmembrane helix</keyword>
<dbReference type="OrthoDB" id="384327at2"/>
<dbReference type="InterPro" id="IPR025857">
    <property type="entry name" value="MacB_PCD"/>
</dbReference>
<evidence type="ECO:0000256" key="3">
    <source>
        <dbReference type="ARBA" id="ARBA00011131"/>
    </source>
</evidence>
<evidence type="ECO:0000256" key="4">
    <source>
        <dbReference type="ARBA" id="ARBA00016962"/>
    </source>
</evidence>
<dbReference type="PATRIC" id="fig|1629.5.peg.264"/>
<protein>
    <recommendedName>
        <fullName evidence="4">Putative hemin transport system permease protein HrtB</fullName>
    </recommendedName>
</protein>
<feature type="domain" description="MacB-like periplasmic core" evidence="12">
    <location>
        <begin position="20"/>
        <end position="176"/>
    </location>
</feature>
<dbReference type="EMBL" id="JQBM01000001">
    <property type="protein sequence ID" value="KRN46993.1"/>
    <property type="molecule type" value="Genomic_DNA"/>
</dbReference>
<keyword evidence="7" id="KW-0812">Transmembrane</keyword>
<keyword evidence="5" id="KW-0813">Transport</keyword>
<gene>
    <name evidence="13" type="ORF">IV50_GL000260</name>
</gene>
<evidence type="ECO:0000256" key="9">
    <source>
        <dbReference type="ARBA" id="ARBA00023136"/>
    </source>
</evidence>
<dbReference type="Pfam" id="PF12704">
    <property type="entry name" value="MacB_PCD"/>
    <property type="match status" value="1"/>
</dbReference>
<evidence type="ECO:0000256" key="1">
    <source>
        <dbReference type="ARBA" id="ARBA00004651"/>
    </source>
</evidence>
<evidence type="ECO:0000256" key="6">
    <source>
        <dbReference type="ARBA" id="ARBA00022475"/>
    </source>
</evidence>
<evidence type="ECO:0000256" key="10">
    <source>
        <dbReference type="ARBA" id="ARBA00024973"/>
    </source>
</evidence>
<evidence type="ECO:0000256" key="8">
    <source>
        <dbReference type="ARBA" id="ARBA00022989"/>
    </source>
</evidence>
<evidence type="ECO:0000256" key="7">
    <source>
        <dbReference type="ARBA" id="ARBA00022692"/>
    </source>
</evidence>
<keyword evidence="14" id="KW-1185">Reference proteome</keyword>
<evidence type="ECO:0000259" key="12">
    <source>
        <dbReference type="Pfam" id="PF12704"/>
    </source>
</evidence>
<evidence type="ECO:0000313" key="13">
    <source>
        <dbReference type="EMBL" id="KRN46993.1"/>
    </source>
</evidence>
<comment type="caution">
    <text evidence="13">The sequence shown here is derived from an EMBL/GenBank/DDBJ whole genome shotgun (WGS) entry which is preliminary data.</text>
</comment>
<accession>A0A0R2H289</accession>
<dbReference type="Proteomes" id="UP000051992">
    <property type="component" value="Unassembled WGS sequence"/>
</dbReference>
<evidence type="ECO:0000256" key="2">
    <source>
        <dbReference type="ARBA" id="ARBA00008697"/>
    </source>
</evidence>
<dbReference type="InterPro" id="IPR051125">
    <property type="entry name" value="ABC-4/HrtB_transporter"/>
</dbReference>
<name>A0A0R2H289_WEIVI</name>
<evidence type="ECO:0000313" key="14">
    <source>
        <dbReference type="Proteomes" id="UP000051992"/>
    </source>
</evidence>
<keyword evidence="9" id="KW-0472">Membrane</keyword>
<dbReference type="PANTHER" id="PTHR43738:SF1">
    <property type="entry name" value="HEMIN TRANSPORT SYSTEM PERMEASE PROTEIN HRTB-RELATED"/>
    <property type="match status" value="1"/>
</dbReference>
<dbReference type="GO" id="GO:0005886">
    <property type="term" value="C:plasma membrane"/>
    <property type="evidence" value="ECO:0007669"/>
    <property type="project" value="UniProtKB-SubCell"/>
</dbReference>
<comment type="subunit">
    <text evidence="3">The complex is composed of two ATP-binding proteins (HrtA), two transmembrane proteins (HrtB) and a solute-binding protein.</text>
</comment>
<comment type="subcellular location">
    <subcellularLocation>
        <location evidence="1">Cell membrane</location>
        <topology evidence="1">Multi-pass membrane protein</topology>
    </subcellularLocation>
</comment>
<feature type="domain" description="ABC3 transporter permease C-terminal" evidence="11">
    <location>
        <begin position="235"/>
        <end position="347"/>
    </location>
</feature>
<reference evidence="13 14" key="1">
    <citation type="journal article" date="2015" name="Genome Announc.">
        <title>Expanding the biotechnology potential of lactobacilli through comparative genomics of 213 strains and associated genera.</title>
        <authorList>
            <person name="Sun Z."/>
            <person name="Harris H.M."/>
            <person name="McCann A."/>
            <person name="Guo C."/>
            <person name="Argimon S."/>
            <person name="Zhang W."/>
            <person name="Yang X."/>
            <person name="Jeffery I.B."/>
            <person name="Cooney J.C."/>
            <person name="Kagawa T.F."/>
            <person name="Liu W."/>
            <person name="Song Y."/>
            <person name="Salvetti E."/>
            <person name="Wrobel A."/>
            <person name="Rasinkangas P."/>
            <person name="Parkhill J."/>
            <person name="Rea M.C."/>
            <person name="O'Sullivan O."/>
            <person name="Ritari J."/>
            <person name="Douillard F.P."/>
            <person name="Paul Ross R."/>
            <person name="Yang R."/>
            <person name="Briner A.E."/>
            <person name="Felis G.E."/>
            <person name="de Vos W.M."/>
            <person name="Barrangou R."/>
            <person name="Klaenhammer T.R."/>
            <person name="Caufield P.W."/>
            <person name="Cui Y."/>
            <person name="Zhang H."/>
            <person name="O'Toole P.W."/>
        </authorList>
    </citation>
    <scope>NUCLEOTIDE SEQUENCE [LARGE SCALE GENOMIC DNA]</scope>
    <source>
        <strain evidence="13 14">DSM 20410</strain>
    </source>
</reference>
<evidence type="ECO:0000256" key="5">
    <source>
        <dbReference type="ARBA" id="ARBA00022448"/>
    </source>
</evidence>
<keyword evidence="6" id="KW-1003">Cell membrane</keyword>
<comment type="similarity">
    <text evidence="2">Belongs to the ABC-4 integral membrane protein family. HrtB subfamily.</text>
</comment>
<proteinExistence type="inferred from homology"/>